<dbReference type="Proteomes" id="UP000288805">
    <property type="component" value="Unassembled WGS sequence"/>
</dbReference>
<comment type="caution">
    <text evidence="4">The sequence shown here is derived from an EMBL/GenBank/DDBJ whole genome shotgun (WGS) entry which is preliminary data.</text>
</comment>
<reference evidence="4 5" key="1">
    <citation type="journal article" date="2018" name="PLoS Genet.">
        <title>Population sequencing reveals clonal diversity and ancestral inbreeding in the grapevine cultivar Chardonnay.</title>
        <authorList>
            <person name="Roach M.J."/>
            <person name="Johnson D.L."/>
            <person name="Bohlmann J."/>
            <person name="van Vuuren H.J."/>
            <person name="Jones S.J."/>
            <person name="Pretorius I.S."/>
            <person name="Schmidt S.A."/>
            <person name="Borneman A.R."/>
        </authorList>
    </citation>
    <scope>NUCLEOTIDE SEQUENCE [LARGE SCALE GENOMIC DNA]</scope>
    <source>
        <strain evidence="5">cv. Chardonnay</strain>
        <tissue evidence="4">Leaf</tissue>
    </source>
</reference>
<evidence type="ECO:0000259" key="2">
    <source>
        <dbReference type="Pfam" id="PF00078"/>
    </source>
</evidence>
<protein>
    <submittedName>
        <fullName evidence="4">Putative ribonuclease H protein</fullName>
    </submittedName>
</protein>
<dbReference type="PANTHER" id="PTHR33116">
    <property type="entry name" value="REVERSE TRANSCRIPTASE ZINC-BINDING DOMAIN-CONTAINING PROTEIN-RELATED-RELATED"/>
    <property type="match status" value="1"/>
</dbReference>
<feature type="compositionally biased region" description="Basic and acidic residues" evidence="1">
    <location>
        <begin position="1"/>
        <end position="27"/>
    </location>
</feature>
<evidence type="ECO:0000256" key="1">
    <source>
        <dbReference type="SAM" id="MobiDB-lite"/>
    </source>
</evidence>
<proteinExistence type="predicted"/>
<sequence>MEVDLGRRPAEEGQVTEGHKELMEMGRPKSLPSKGPEVVMERSIEARAPDRGLGVSGELEGEMIGSQMGSPSPVVNLIVCTNEALLEEASRMIWADGRETEVLEMAGREPGIFGEKSEGVSDRVLHEDTEEREEEGEPCWQSSSLAKFSRYIGMPTEGFEGEIFLLLKRMKERKIQKGKLNGRKRKKLESSKFERELRKLEWTVNYIGGGGGEEGETKIQDMSKGIIRSLGVGRFLDWGAVDSRRAAGELRGRLHVDVYRGDFNAILSPEECNRGGSLNSNMRRFLEVIEDLELKDLPLVGGPFTWNGGVNNQTFSRLDRFLINEGWDNHFGDMRQCVLPRPVSDHFSILLDVGGVRRGPSPFRFENMWLKVEGVKELMKSWWEGVRFNGSTSFILAEKLKVLKAKLKEWNRDSFGRIEFRKNSALEQVEFWDAKEKISRLNLEELEARKEAREDYKKWVLLEEINWRQKSREVWLKEEDRNTEENGIREGIANAFKLLLSSSRDWRPSISGLQLETLDQLDASALESPFTKEEADVLCFFKEFYENGKFVKSLNATFMVLIPKKVGAEDLGDFRPISLVGSLYKWLAKVLANRLKKVVGKVISKVQGAFVEGRQILDAVLIANEAIDSTLKNNEIMQKIGFGEKWIRWIKWCISTASFSVLVNGTPIGFFQSSKGLRQGDPLSPYLFVIAMEAASGLRINLEKSELIPVGRVENMDDLAWEFGCKVGSLPSTYLGMPLGASFISTSVWDGVEERFCKRLVRRRLEKIQRDFLWGGGNLERKPHLVRWEVVCLSKKKGGLGVKNLSILNKALLAKWNWRFANEREALWNQVIRGKYGEERGGWSSREVREAHGLGLWKGIRMDWELVSNRLVFIVGNGRRVSFWRDKWCGDSPLCSSFPSLFALTIDKEASVADVWDSLAEGEGGWNPCFLRVFNDWEVEEAASFMERLHHNRVIEDVEDMVSWTETKSGKFSVKSLYLALEAGCLTRFPSGLIWNENVQPKISCFAWEATWGKALTLDMVQKRGWALANRCFLCLENEETIDHLLLHCSRTKVL</sequence>
<dbReference type="Pfam" id="PF00078">
    <property type="entry name" value="RVT_1"/>
    <property type="match status" value="1"/>
</dbReference>
<accession>A0A438FWX1</accession>
<feature type="domain" description="Reverse transcriptase zinc-binding" evidence="3">
    <location>
        <begin position="972"/>
        <end position="1053"/>
    </location>
</feature>
<dbReference type="PANTHER" id="PTHR33116:SF78">
    <property type="entry name" value="OS12G0587133 PROTEIN"/>
    <property type="match status" value="1"/>
</dbReference>
<dbReference type="AlphaFoldDB" id="A0A438FWX1"/>
<dbReference type="SUPFAM" id="SSF56219">
    <property type="entry name" value="DNase I-like"/>
    <property type="match status" value="1"/>
</dbReference>
<name>A0A438FWX1_VITVI</name>
<dbReference type="InterPro" id="IPR036691">
    <property type="entry name" value="Endo/exonu/phosph_ase_sf"/>
</dbReference>
<dbReference type="InterPro" id="IPR026960">
    <property type="entry name" value="RVT-Znf"/>
</dbReference>
<feature type="domain" description="Reverse transcriptase" evidence="2">
    <location>
        <begin position="562"/>
        <end position="695"/>
    </location>
</feature>
<dbReference type="Pfam" id="PF13966">
    <property type="entry name" value="zf-RVT"/>
    <property type="match status" value="1"/>
</dbReference>
<evidence type="ECO:0000313" key="5">
    <source>
        <dbReference type="Proteomes" id="UP000288805"/>
    </source>
</evidence>
<gene>
    <name evidence="4" type="primary">VvCHDp000001_97</name>
    <name evidence="4" type="ORF">CK203_061720</name>
</gene>
<evidence type="ECO:0000259" key="3">
    <source>
        <dbReference type="Pfam" id="PF13966"/>
    </source>
</evidence>
<organism evidence="4 5">
    <name type="scientific">Vitis vinifera</name>
    <name type="common">Grape</name>
    <dbReference type="NCBI Taxonomy" id="29760"/>
    <lineage>
        <taxon>Eukaryota</taxon>
        <taxon>Viridiplantae</taxon>
        <taxon>Streptophyta</taxon>
        <taxon>Embryophyta</taxon>
        <taxon>Tracheophyta</taxon>
        <taxon>Spermatophyta</taxon>
        <taxon>Magnoliopsida</taxon>
        <taxon>eudicotyledons</taxon>
        <taxon>Gunneridae</taxon>
        <taxon>Pentapetalae</taxon>
        <taxon>rosids</taxon>
        <taxon>Vitales</taxon>
        <taxon>Vitaceae</taxon>
        <taxon>Viteae</taxon>
        <taxon>Vitis</taxon>
    </lineage>
</organism>
<dbReference type="EMBL" id="QGNW01000720">
    <property type="protein sequence ID" value="RVW64453.1"/>
    <property type="molecule type" value="Genomic_DNA"/>
</dbReference>
<dbReference type="Gene3D" id="3.60.10.10">
    <property type="entry name" value="Endonuclease/exonuclease/phosphatase"/>
    <property type="match status" value="1"/>
</dbReference>
<dbReference type="InterPro" id="IPR000477">
    <property type="entry name" value="RT_dom"/>
</dbReference>
<dbReference type="CDD" id="cd01650">
    <property type="entry name" value="RT_nLTR_like"/>
    <property type="match status" value="1"/>
</dbReference>
<feature type="region of interest" description="Disordered" evidence="1">
    <location>
        <begin position="1"/>
        <end position="36"/>
    </location>
</feature>
<evidence type="ECO:0000313" key="4">
    <source>
        <dbReference type="EMBL" id="RVW64453.1"/>
    </source>
</evidence>